<organism evidence="1 2">
    <name type="scientific">Pedobacter segetis</name>
    <dbReference type="NCBI Taxonomy" id="2793069"/>
    <lineage>
        <taxon>Bacteria</taxon>
        <taxon>Pseudomonadati</taxon>
        <taxon>Bacteroidota</taxon>
        <taxon>Sphingobacteriia</taxon>
        <taxon>Sphingobacteriales</taxon>
        <taxon>Sphingobacteriaceae</taxon>
        <taxon>Pedobacter</taxon>
    </lineage>
</organism>
<evidence type="ECO:0008006" key="3">
    <source>
        <dbReference type="Google" id="ProtNLM"/>
    </source>
</evidence>
<dbReference type="EMBL" id="JAEHFY010000009">
    <property type="protein sequence ID" value="MBK0382836.1"/>
    <property type="molecule type" value="Genomic_DNA"/>
</dbReference>
<dbReference type="RefSeq" id="WP_200585618.1">
    <property type="nucleotide sequence ID" value="NZ_JAEHFY010000009.1"/>
</dbReference>
<keyword evidence="2" id="KW-1185">Reference proteome</keyword>
<accession>A0ABS1BJB0</accession>
<gene>
    <name evidence="1" type="ORF">I5M32_07670</name>
</gene>
<evidence type="ECO:0000313" key="2">
    <source>
        <dbReference type="Proteomes" id="UP000660024"/>
    </source>
</evidence>
<dbReference type="Proteomes" id="UP000660024">
    <property type="component" value="Unassembled WGS sequence"/>
</dbReference>
<proteinExistence type="predicted"/>
<evidence type="ECO:0000313" key="1">
    <source>
        <dbReference type="EMBL" id="MBK0382836.1"/>
    </source>
</evidence>
<dbReference type="InterPro" id="IPR029063">
    <property type="entry name" value="SAM-dependent_MTases_sf"/>
</dbReference>
<protein>
    <recommendedName>
        <fullName evidence="3">Methyltransferase domain-containing protein</fullName>
    </recommendedName>
</protein>
<name>A0ABS1BJB0_9SPHI</name>
<dbReference type="Gene3D" id="3.40.50.150">
    <property type="entry name" value="Vaccinia Virus protein VP39"/>
    <property type="match status" value="1"/>
</dbReference>
<comment type="caution">
    <text evidence="1">The sequence shown here is derived from an EMBL/GenBank/DDBJ whole genome shotgun (WGS) entry which is preliminary data.</text>
</comment>
<reference evidence="1 2" key="1">
    <citation type="submission" date="2020-12" db="EMBL/GenBank/DDBJ databases">
        <title>Bacterial novel species Pedobacter sp. SD-b isolated from soil.</title>
        <authorList>
            <person name="Jung H.-Y."/>
        </authorList>
    </citation>
    <scope>NUCLEOTIDE SEQUENCE [LARGE SCALE GENOMIC DNA]</scope>
    <source>
        <strain evidence="1 2">SD-b</strain>
    </source>
</reference>
<dbReference type="SUPFAM" id="SSF53335">
    <property type="entry name" value="S-adenosyl-L-methionine-dependent methyltransferases"/>
    <property type="match status" value="1"/>
</dbReference>
<sequence length="253" mass="29125">MIKRFLKGILSPKLIRYFSELKNKGKSAEALFTEIYQKNYWGKPQGKNRFFSGTGTSNANTNLYIAFLIGFIKKHQIKNVFEIGCGDFTIMEKVLGQVAVNYVGSDVVKPLINDLNTRNLNKDQNFIFIDAIEDEYPDAELCIIRQVLQHLNNQQIKSILEKTKKFNYVLVTEHLPLNPEVKNGDKNIGGYIRLQNKKASGVYLEENPFNLEIENVISYRNDDLGFDKKNIPAIMRTSLIKNDSLRRNKQKQV</sequence>